<dbReference type="Proteomes" id="UP000245839">
    <property type="component" value="Unassembled WGS sequence"/>
</dbReference>
<evidence type="ECO:0000256" key="1">
    <source>
        <dbReference type="SAM" id="MobiDB-lite"/>
    </source>
</evidence>
<evidence type="ECO:0000313" key="3">
    <source>
        <dbReference type="EMBL" id="PWJ17568.1"/>
    </source>
</evidence>
<dbReference type="InterPro" id="IPR001650">
    <property type="entry name" value="Helicase_C-like"/>
</dbReference>
<dbReference type="Proteomes" id="UP000251571">
    <property type="component" value="Unassembled WGS sequence"/>
</dbReference>
<organism evidence="4 6">
    <name type="scientific">Jannaschia seohaensis</name>
    <dbReference type="NCBI Taxonomy" id="475081"/>
    <lineage>
        <taxon>Bacteria</taxon>
        <taxon>Pseudomonadati</taxon>
        <taxon>Pseudomonadota</taxon>
        <taxon>Alphaproteobacteria</taxon>
        <taxon>Rhodobacterales</taxon>
        <taxon>Roseobacteraceae</taxon>
        <taxon>Jannaschia</taxon>
    </lineage>
</organism>
<evidence type="ECO:0000259" key="2">
    <source>
        <dbReference type="Pfam" id="PF00271"/>
    </source>
</evidence>
<accession>A0A2Y9AYP0</accession>
<dbReference type="CDD" id="cd18785">
    <property type="entry name" value="SF2_C"/>
    <property type="match status" value="1"/>
</dbReference>
<keyword evidence="4" id="KW-0547">Nucleotide-binding</keyword>
<dbReference type="InterPro" id="IPR027417">
    <property type="entry name" value="P-loop_NTPase"/>
</dbReference>
<keyword evidence="4" id="KW-0067">ATP-binding</keyword>
<proteinExistence type="predicted"/>
<dbReference type="Pfam" id="PF00271">
    <property type="entry name" value="Helicase_C"/>
    <property type="match status" value="1"/>
</dbReference>
<reference evidence="3 5" key="2">
    <citation type="submission" date="2018-03" db="EMBL/GenBank/DDBJ databases">
        <title>Genomic Encyclopedia of Archaeal and Bacterial Type Strains, Phase II (KMG-II): from individual species to whole genera.</title>
        <authorList>
            <person name="Goeker M."/>
        </authorList>
    </citation>
    <scope>NUCLEOTIDE SEQUENCE [LARGE SCALE GENOMIC DNA]</scope>
    <source>
        <strain evidence="3 5">DSM 25227</strain>
    </source>
</reference>
<evidence type="ECO:0000313" key="6">
    <source>
        <dbReference type="Proteomes" id="UP000251571"/>
    </source>
</evidence>
<evidence type="ECO:0000313" key="5">
    <source>
        <dbReference type="Proteomes" id="UP000245839"/>
    </source>
</evidence>
<dbReference type="Gene3D" id="3.40.50.300">
    <property type="entry name" value="P-loop containing nucleotide triphosphate hydrolases"/>
    <property type="match status" value="2"/>
</dbReference>
<reference evidence="4 6" key="1">
    <citation type="submission" date="2016-10" db="EMBL/GenBank/DDBJ databases">
        <authorList>
            <person name="Cai Z."/>
        </authorList>
    </citation>
    <scope>NUCLEOTIDE SEQUENCE [LARGE SCALE GENOMIC DNA]</scope>
    <source>
        <strain evidence="4 6">DSM 25227</strain>
    </source>
</reference>
<dbReference type="AlphaFoldDB" id="A0A2Y9AYP0"/>
<keyword evidence="5" id="KW-1185">Reference proteome</keyword>
<keyword evidence="4" id="KW-0347">Helicase</keyword>
<sequence>MTNLHAPGEADAPFRVLLDRLAEDLIGPAPLAGPLPDIPSEAFMTGILFPKASRREPSTTPDVGAEVGGKEDKAENGTAARIETAARPAAAGLSFALATRDGEIPSVSVEVTGARYEDEQEPLADDNHGASRTRRVWWRRAVSTDLPISVDENDELSLSDNGSEGFDGLHLTIVQSRFDHGTPGESARLITVVVYNEGSGLNESLDRYEQNRQALFEFRMTIRADEGSRFIGRPLRSGPDTDDADERSADLLWRDTVEYAVGHTCAAAWHPRDGAVKEVSTAWLPSTRVPDTSALGHVCFESVRDRLAASVLAEGGSETLEVCEALVDSYEVWIKETAKRLRTLDLSAARAEQARTHLEVCWTAARRMRGGIAALRGDADLMMAFQLANATMARQQDWKNLRKPEEQRRTLVWRPFQLGFVLLSAASSVAPDHEDRGIMDLIWFPTGGGKTEAYLLLTAFTIFARRLKRGSDGEGVSTIMRYTLRLLTLQQFERAAAMICAANLEWVERGFDTTRTPISLGLWLGESTTPNRRGDAAKLLDGANLKDVGRPDRLIKCPACDESLDWHSAGDGVEVTCGTDGCEVGEAGPLPIYTNDDDVYDERPSLVIGTADKFAQVARNEKTAALFGAGAYDPPDLIVQDELHLISGPLGTLSGLYETAIDILATGDGHPPKVIGSTATIRSAASQVRALFARRTMQFPPPGIDAGDSAFAVVEKDPKKRGRLYVGASTIGHSKPEMLQAVCGSLLQSASVLDGSERDAAWTLLGYFNSLKELGGSVSLLQVIAPETMRRLAAYRGEPTRSVDTQIEITSRIGSEQIGETLAKLERRHDAVGAIDVALATNMISVGVDVGRLGLMVVDGQPKGVSEYIQATSRVGRDRTDGLVLGLFTAYRPRDRSRFETHATWHSALYRDVEATSVTPFAPRARSRALHAPFVAIAAHRHPELWQAPGRAEDFRLELENIIDEIVLRLGNLGEQEACEAADTREELMKFLDSWCRRDGLSTWWSDKGDTSLLMSMEQAVQRRAAGRASRQPKPTPNTLRGVEATVRIDLEGK</sequence>
<dbReference type="SUPFAM" id="SSF52540">
    <property type="entry name" value="P-loop containing nucleoside triphosphate hydrolases"/>
    <property type="match status" value="1"/>
</dbReference>
<dbReference type="RefSeq" id="WP_211317139.1">
    <property type="nucleotide sequence ID" value="NZ_QGDJ01000006.1"/>
</dbReference>
<evidence type="ECO:0000313" key="4">
    <source>
        <dbReference type="EMBL" id="SSA47727.1"/>
    </source>
</evidence>
<gene>
    <name evidence="3" type="ORF">BCF38_106179</name>
    <name evidence="4" type="ORF">SAMN05421539_106179</name>
</gene>
<dbReference type="EMBL" id="QGDJ01000006">
    <property type="protein sequence ID" value="PWJ17568.1"/>
    <property type="molecule type" value="Genomic_DNA"/>
</dbReference>
<feature type="region of interest" description="Disordered" evidence="1">
    <location>
        <begin position="51"/>
        <end position="76"/>
    </location>
</feature>
<feature type="domain" description="Helicase C-terminal" evidence="2">
    <location>
        <begin position="832"/>
        <end position="878"/>
    </location>
</feature>
<name>A0A2Y9AYP0_9RHOB</name>
<protein>
    <submittedName>
        <fullName evidence="4">Helicase conserved C-terminal domain-containing protein</fullName>
    </submittedName>
    <submittedName>
        <fullName evidence="3">Helicase-like protein</fullName>
    </submittedName>
</protein>
<keyword evidence="4" id="KW-0378">Hydrolase</keyword>
<dbReference type="GO" id="GO:0004386">
    <property type="term" value="F:helicase activity"/>
    <property type="evidence" value="ECO:0007669"/>
    <property type="project" value="UniProtKB-KW"/>
</dbReference>
<dbReference type="EMBL" id="UETC01000006">
    <property type="protein sequence ID" value="SSA47727.1"/>
    <property type="molecule type" value="Genomic_DNA"/>
</dbReference>